<dbReference type="InterPro" id="IPR052776">
    <property type="entry name" value="Chloro_ReproSupport/MetalTrans"/>
</dbReference>
<keyword evidence="2" id="KW-1133">Transmembrane helix</keyword>
<keyword evidence="2" id="KW-0812">Transmembrane</keyword>
<name>A0AA88U1I9_9ASTE</name>
<sequence>MERLIYSNPAPSKLHLKPPRPFLPRLGRIAVAKPSLPTLSRSESRRFNSFSCKREDPSSISKSSANPSSFSHSDVDLPDGSVPKPHFLTRIAQILSMQQKVVAAGTVTLLSAIFLISIQPVIVAPAFASFETVAKTGGRAVAGATLVRSELLTSAWTGLFAGCLHTLSGPDHLAALAPLSIGRTPMESAAVGALWGCGHDAGQVLFGLLFLILKDRLHIEVIRTWGTRVVGLTLLAIGAMGIREASEIPAPCVVLENGECDVSGSYEGLENPSAAKKKIGFATFATGIVHGLQPDALMMVLPALALPSRLAGAAFLGMFLVGTVIAMGSYTVFIGSCSRALKDRVPRITEKLTWASSFVAIALGLAIIISQFFGFSLY</sequence>
<organism evidence="3 4">
    <name type="scientific">Escallonia rubra</name>
    <dbReference type="NCBI Taxonomy" id="112253"/>
    <lineage>
        <taxon>Eukaryota</taxon>
        <taxon>Viridiplantae</taxon>
        <taxon>Streptophyta</taxon>
        <taxon>Embryophyta</taxon>
        <taxon>Tracheophyta</taxon>
        <taxon>Spermatophyta</taxon>
        <taxon>Magnoliopsida</taxon>
        <taxon>eudicotyledons</taxon>
        <taxon>Gunneridae</taxon>
        <taxon>Pentapetalae</taxon>
        <taxon>asterids</taxon>
        <taxon>campanulids</taxon>
        <taxon>Escalloniales</taxon>
        <taxon>Escalloniaceae</taxon>
        <taxon>Escallonia</taxon>
    </lineage>
</organism>
<dbReference type="AlphaFoldDB" id="A0AA88U1I9"/>
<feature type="region of interest" description="Disordered" evidence="1">
    <location>
        <begin position="47"/>
        <end position="75"/>
    </location>
</feature>
<dbReference type="PANTHER" id="PTHR33876:SF4">
    <property type="entry name" value="CHLOROPLAST PROTEIN FOR GROWTH AND FERTILITY 2"/>
    <property type="match status" value="1"/>
</dbReference>
<proteinExistence type="predicted"/>
<feature type="transmembrane region" description="Helical" evidence="2">
    <location>
        <begin position="193"/>
        <end position="213"/>
    </location>
</feature>
<feature type="transmembrane region" description="Helical" evidence="2">
    <location>
        <begin position="354"/>
        <end position="375"/>
    </location>
</feature>
<evidence type="ECO:0008006" key="5">
    <source>
        <dbReference type="Google" id="ProtNLM"/>
    </source>
</evidence>
<comment type="caution">
    <text evidence="3">The sequence shown here is derived from an EMBL/GenBank/DDBJ whole genome shotgun (WGS) entry which is preliminary data.</text>
</comment>
<feature type="compositionally biased region" description="Low complexity" evidence="1">
    <location>
        <begin position="58"/>
        <end position="72"/>
    </location>
</feature>
<evidence type="ECO:0000313" key="3">
    <source>
        <dbReference type="EMBL" id="KAK2966825.1"/>
    </source>
</evidence>
<reference evidence="3" key="1">
    <citation type="submission" date="2022-12" db="EMBL/GenBank/DDBJ databases">
        <title>Draft genome assemblies for two species of Escallonia (Escalloniales).</title>
        <authorList>
            <person name="Chanderbali A."/>
            <person name="Dervinis C."/>
            <person name="Anghel I."/>
            <person name="Soltis D."/>
            <person name="Soltis P."/>
            <person name="Zapata F."/>
        </authorList>
    </citation>
    <scope>NUCLEOTIDE SEQUENCE</scope>
    <source>
        <strain evidence="3">UCBG92.1500</strain>
        <tissue evidence="3">Leaf</tissue>
    </source>
</reference>
<evidence type="ECO:0000256" key="1">
    <source>
        <dbReference type="SAM" id="MobiDB-lite"/>
    </source>
</evidence>
<accession>A0AA88U1I9</accession>
<feature type="transmembrane region" description="Helical" evidence="2">
    <location>
        <begin position="101"/>
        <end position="122"/>
    </location>
</feature>
<dbReference type="PANTHER" id="PTHR33876">
    <property type="entry name" value="UNNAMED PRODUCT"/>
    <property type="match status" value="1"/>
</dbReference>
<evidence type="ECO:0000313" key="4">
    <source>
        <dbReference type="Proteomes" id="UP001187471"/>
    </source>
</evidence>
<keyword evidence="4" id="KW-1185">Reference proteome</keyword>
<evidence type="ECO:0000256" key="2">
    <source>
        <dbReference type="SAM" id="Phobius"/>
    </source>
</evidence>
<feature type="transmembrane region" description="Helical" evidence="2">
    <location>
        <begin position="310"/>
        <end position="333"/>
    </location>
</feature>
<feature type="compositionally biased region" description="Basic and acidic residues" evidence="1">
    <location>
        <begin position="47"/>
        <end position="57"/>
    </location>
</feature>
<gene>
    <name evidence="3" type="ORF">RJ640_026506</name>
</gene>
<protein>
    <recommendedName>
        <fullName evidence="5">Chloroplast zebra-necrosis protein</fullName>
    </recommendedName>
</protein>
<dbReference type="EMBL" id="JAVXUO010003087">
    <property type="protein sequence ID" value="KAK2966825.1"/>
    <property type="molecule type" value="Genomic_DNA"/>
</dbReference>
<dbReference type="Proteomes" id="UP001187471">
    <property type="component" value="Unassembled WGS sequence"/>
</dbReference>
<keyword evidence="2" id="KW-0472">Membrane</keyword>